<dbReference type="Gene3D" id="3.30.1330.60">
    <property type="entry name" value="OmpA-like domain"/>
    <property type="match status" value="1"/>
</dbReference>
<dbReference type="InterPro" id="IPR019734">
    <property type="entry name" value="TPR_rpt"/>
</dbReference>
<dbReference type="RefSeq" id="WP_128758861.1">
    <property type="nucleotide sequence ID" value="NZ_QOVM01000009.1"/>
</dbReference>
<dbReference type="PANTHER" id="PTHR30329">
    <property type="entry name" value="STATOR ELEMENT OF FLAGELLAR MOTOR COMPLEX"/>
    <property type="match status" value="1"/>
</dbReference>
<dbReference type="GO" id="GO:0016020">
    <property type="term" value="C:membrane"/>
    <property type="evidence" value="ECO:0007669"/>
    <property type="project" value="UniProtKB-UniRule"/>
</dbReference>
<organism evidence="4 5">
    <name type="scientific">Leeuwenhoekiella aequorea</name>
    <dbReference type="NCBI Taxonomy" id="283736"/>
    <lineage>
        <taxon>Bacteria</taxon>
        <taxon>Pseudomonadati</taxon>
        <taxon>Bacteroidota</taxon>
        <taxon>Flavobacteriia</taxon>
        <taxon>Flavobacteriales</taxon>
        <taxon>Flavobacteriaceae</taxon>
        <taxon>Leeuwenhoekiella</taxon>
    </lineage>
</organism>
<dbReference type="InterPro" id="IPR011990">
    <property type="entry name" value="TPR-like_helical_dom_sf"/>
</dbReference>
<dbReference type="SUPFAM" id="SSF48452">
    <property type="entry name" value="TPR-like"/>
    <property type="match status" value="1"/>
</dbReference>
<dbReference type="InterPro" id="IPR050330">
    <property type="entry name" value="Bact_OuterMem_StrucFunc"/>
</dbReference>
<comment type="caution">
    <text evidence="4">The sequence shown here is derived from an EMBL/GenBank/DDBJ whole genome shotgun (WGS) entry which is preliminary data.</text>
</comment>
<keyword evidence="5" id="KW-1185">Reference proteome</keyword>
<evidence type="ECO:0000256" key="2">
    <source>
        <dbReference type="PROSITE-ProRule" id="PRU00473"/>
    </source>
</evidence>
<dbReference type="PROSITE" id="PS51123">
    <property type="entry name" value="OMPA_2"/>
    <property type="match status" value="1"/>
</dbReference>
<dbReference type="Gene3D" id="2.120.10.30">
    <property type="entry name" value="TolB, C-terminal domain"/>
    <property type="match status" value="1"/>
</dbReference>
<name>A0A4Q0P2Y7_9FLAO</name>
<dbReference type="InterPro" id="IPR011042">
    <property type="entry name" value="6-blade_b-propeller_TolB-like"/>
</dbReference>
<dbReference type="CDD" id="cd07185">
    <property type="entry name" value="OmpA_C-like"/>
    <property type="match status" value="1"/>
</dbReference>
<gene>
    <name evidence="4" type="ORF">DSM00_3127</name>
</gene>
<dbReference type="SUPFAM" id="SSF103088">
    <property type="entry name" value="OmpA-like"/>
    <property type="match status" value="1"/>
</dbReference>
<dbReference type="Pfam" id="PF00691">
    <property type="entry name" value="OmpA"/>
    <property type="match status" value="1"/>
</dbReference>
<dbReference type="Pfam" id="PF07676">
    <property type="entry name" value="PD40"/>
    <property type="match status" value="3"/>
</dbReference>
<dbReference type="EMBL" id="QOVM01000009">
    <property type="protein sequence ID" value="RXG20326.1"/>
    <property type="molecule type" value="Genomic_DNA"/>
</dbReference>
<dbReference type="PANTHER" id="PTHR30329:SF21">
    <property type="entry name" value="LIPOPROTEIN YIAD-RELATED"/>
    <property type="match status" value="1"/>
</dbReference>
<reference evidence="4 5" key="1">
    <citation type="submission" date="2018-07" db="EMBL/GenBank/DDBJ databases">
        <title>Leeuwenhoekiella genomics.</title>
        <authorList>
            <person name="Tahon G."/>
            <person name="Willems A."/>
        </authorList>
    </citation>
    <scope>NUCLEOTIDE SEQUENCE [LARGE SCALE GENOMIC DNA]</scope>
    <source>
        <strain evidence="4 5">LMG 22550</strain>
    </source>
</reference>
<sequence>MNYIYTLICCFVGLNVFAQSQLEKANTLHDRFIYVEAAKEYELYLETAKNVSAAVYMNVGDTYYHLRDFNNAKKYYEKWYTLAGPNSNNLQGYQYYDTLRFLKEYDKASTVVETYIKERQIDGLLNAYYEERSRFNELLKGDTLYEVKNLDINSQYADFGGSFSGNTFVFSSSRNKDINQITERDNTPYLAIYKAELNANGELTDVGLYNDKLETPYHDATVSFSPNSKYLYYASSFQDGRRKVFKGDKRNYFKIYRVDVTAKRFKKELLPFNGDEYSVGHPFVSNDGKKLYFASDMPGGYGKADIYVCDIYEDGTYSKPLNLGPLINSLVDDVFPFVSANTLYFSSEGHVGYGGLDIYKSTLTDGVYGATINLGPGINSNADDFAYVEGKSKNTGYFSSNRDGGKGGDDIYSFKYNLKECIQSITGTIYNVETKKPLANAIVTVYDPENNEFRKVETNENGVYSLDLNCAQEYRVEASKPGFSKDQLQLNTDLIPGHLMKLVDFKLKDLSDIFVTDGVTEKIKIDPIYFEYYRYNINDIAAIQMRKVLNAMIAYPEMIIKIEAHTDQRGTDYFNKTLSTNRALSTRDWLIENGIDPSRIASAIGYGESKPINICDEENENCTEVEYSENRRSEFIVVSR</sequence>
<feature type="domain" description="OmpA-like" evidence="3">
    <location>
        <begin position="519"/>
        <end position="640"/>
    </location>
</feature>
<accession>A0A4Q0P2Y7</accession>
<dbReference type="Gene3D" id="1.25.40.10">
    <property type="entry name" value="Tetratricopeptide repeat domain"/>
    <property type="match status" value="1"/>
</dbReference>
<dbReference type="Pfam" id="PF13620">
    <property type="entry name" value="CarboxypepD_reg"/>
    <property type="match status" value="1"/>
</dbReference>
<dbReference type="Proteomes" id="UP000289238">
    <property type="component" value="Unassembled WGS sequence"/>
</dbReference>
<dbReference type="Gene3D" id="2.60.40.1120">
    <property type="entry name" value="Carboxypeptidase-like, regulatory domain"/>
    <property type="match status" value="1"/>
</dbReference>
<dbReference type="OrthoDB" id="9809364at2"/>
<keyword evidence="2" id="KW-0472">Membrane</keyword>
<dbReference type="InterPro" id="IPR036737">
    <property type="entry name" value="OmpA-like_sf"/>
</dbReference>
<evidence type="ECO:0000313" key="5">
    <source>
        <dbReference type="Proteomes" id="UP000289238"/>
    </source>
</evidence>
<dbReference type="SUPFAM" id="SSF49464">
    <property type="entry name" value="Carboxypeptidase regulatory domain-like"/>
    <property type="match status" value="1"/>
</dbReference>
<proteinExistence type="predicted"/>
<dbReference type="InterPro" id="IPR008969">
    <property type="entry name" value="CarboxyPept-like_regulatory"/>
</dbReference>
<keyword evidence="1" id="KW-0802">TPR repeat</keyword>
<feature type="repeat" description="TPR" evidence="1">
    <location>
        <begin position="53"/>
        <end position="86"/>
    </location>
</feature>
<dbReference type="InterPro" id="IPR006665">
    <property type="entry name" value="OmpA-like"/>
</dbReference>
<protein>
    <submittedName>
        <fullName evidence="4">WD40 repeat protein</fullName>
    </submittedName>
</protein>
<dbReference type="SUPFAM" id="SSF82171">
    <property type="entry name" value="DPP6 N-terminal domain-like"/>
    <property type="match status" value="1"/>
</dbReference>
<evidence type="ECO:0000256" key="1">
    <source>
        <dbReference type="PROSITE-ProRule" id="PRU00339"/>
    </source>
</evidence>
<dbReference type="InterPro" id="IPR011659">
    <property type="entry name" value="WD40"/>
</dbReference>
<evidence type="ECO:0000259" key="3">
    <source>
        <dbReference type="PROSITE" id="PS51123"/>
    </source>
</evidence>
<evidence type="ECO:0000313" key="4">
    <source>
        <dbReference type="EMBL" id="RXG20326.1"/>
    </source>
</evidence>
<dbReference type="AlphaFoldDB" id="A0A4Q0P2Y7"/>
<dbReference type="PROSITE" id="PS50005">
    <property type="entry name" value="TPR"/>
    <property type="match status" value="1"/>
</dbReference>